<comment type="caution">
    <text evidence="2">The sequence shown here is derived from an EMBL/GenBank/DDBJ whole genome shotgun (WGS) entry which is preliminary data.</text>
</comment>
<dbReference type="EMBL" id="VTEH01000001">
    <property type="protein sequence ID" value="TYR77364.1"/>
    <property type="molecule type" value="Genomic_DNA"/>
</dbReference>
<gene>
    <name evidence="2" type="ORF">FZC79_00640</name>
</gene>
<feature type="transmembrane region" description="Helical" evidence="1">
    <location>
        <begin position="74"/>
        <end position="95"/>
    </location>
</feature>
<dbReference type="Proteomes" id="UP000323317">
    <property type="component" value="Unassembled WGS sequence"/>
</dbReference>
<feature type="transmembrane region" description="Helical" evidence="1">
    <location>
        <begin position="34"/>
        <end position="53"/>
    </location>
</feature>
<keyword evidence="1" id="KW-0812">Transmembrane</keyword>
<sequence length="280" mass="33112">MKRINKNSVPFILLSFIHIALFIFTLHKKRDRKTITLLLSNVAFAYIFEYIVFNVLQSYRYNPKILKKRQLDNALGALLSQAIYIPITGTALSVFRLGWPAKFLAIIYFHLIELYFLKINNYRLHWWKPLYTSLLLPVFFAWSDYWNRNLHQKNKLFLWFSTYLSLGVITKTLLFVLDIFKKRKIGVGMVHTWREHFLISPLYMFICSGVALLPAVKNRTSSKAASMIIMTFINLLLLRMKIINSRTTLIWTTVQNLFMVFLSPRIKSFIFSTPKEDRHN</sequence>
<feature type="transmembrane region" description="Helical" evidence="1">
    <location>
        <begin position="129"/>
        <end position="145"/>
    </location>
</feature>
<feature type="transmembrane region" description="Helical" evidence="1">
    <location>
        <begin position="101"/>
        <end position="117"/>
    </location>
</feature>
<dbReference type="RefSeq" id="WP_148944983.1">
    <property type="nucleotide sequence ID" value="NZ_JBNIKK010000011.1"/>
</dbReference>
<feature type="transmembrane region" description="Helical" evidence="1">
    <location>
        <begin position="222"/>
        <end position="238"/>
    </location>
</feature>
<organism evidence="2 3">
    <name type="scientific">Rossellomorea vietnamensis</name>
    <dbReference type="NCBI Taxonomy" id="218284"/>
    <lineage>
        <taxon>Bacteria</taxon>
        <taxon>Bacillati</taxon>
        <taxon>Bacillota</taxon>
        <taxon>Bacilli</taxon>
        <taxon>Bacillales</taxon>
        <taxon>Bacillaceae</taxon>
        <taxon>Rossellomorea</taxon>
    </lineage>
</organism>
<evidence type="ECO:0000256" key="1">
    <source>
        <dbReference type="SAM" id="Phobius"/>
    </source>
</evidence>
<name>A0A5D4KJ95_9BACI</name>
<evidence type="ECO:0000313" key="2">
    <source>
        <dbReference type="EMBL" id="TYR77364.1"/>
    </source>
</evidence>
<reference evidence="2 3" key="1">
    <citation type="submission" date="2019-08" db="EMBL/GenBank/DDBJ databases">
        <title>Bacillus genomes from the desert of Cuatro Cienegas, Coahuila.</title>
        <authorList>
            <person name="Olmedo-Alvarez G."/>
        </authorList>
    </citation>
    <scope>NUCLEOTIDE SEQUENCE [LARGE SCALE GENOMIC DNA]</scope>
    <source>
        <strain evidence="2 3">CH40_1T</strain>
    </source>
</reference>
<evidence type="ECO:0000313" key="3">
    <source>
        <dbReference type="Proteomes" id="UP000323317"/>
    </source>
</evidence>
<proteinExistence type="predicted"/>
<protein>
    <submittedName>
        <fullName evidence="2">Uncharacterized protein</fullName>
    </submittedName>
</protein>
<dbReference type="AlphaFoldDB" id="A0A5D4KJ95"/>
<feature type="transmembrane region" description="Helical" evidence="1">
    <location>
        <begin position="197"/>
        <end position="216"/>
    </location>
</feature>
<keyword evidence="1" id="KW-0472">Membrane</keyword>
<feature type="transmembrane region" description="Helical" evidence="1">
    <location>
        <begin position="157"/>
        <end position="177"/>
    </location>
</feature>
<accession>A0A5D4KJ95</accession>
<keyword evidence="1" id="KW-1133">Transmembrane helix</keyword>
<feature type="transmembrane region" description="Helical" evidence="1">
    <location>
        <begin position="9"/>
        <end position="28"/>
    </location>
</feature>